<reference evidence="1 2" key="1">
    <citation type="submission" date="2014-04" db="EMBL/GenBank/DDBJ databases">
        <title>A new species of microsporidia sheds light on the evolution of extreme parasitism.</title>
        <authorList>
            <person name="Haag K.L."/>
            <person name="James T.Y."/>
            <person name="Larsson R."/>
            <person name="Schaer T.M."/>
            <person name="Refardt D."/>
            <person name="Pombert J.-F."/>
            <person name="Ebert D."/>
        </authorList>
    </citation>
    <scope>NUCLEOTIDE SEQUENCE [LARGE SCALE GENOMIC DNA]</scope>
    <source>
        <strain evidence="1 2">UGP3</strain>
        <tissue evidence="1">Spores</tissue>
    </source>
</reference>
<dbReference type="Proteomes" id="UP000029725">
    <property type="component" value="Unassembled WGS sequence"/>
</dbReference>
<protein>
    <submittedName>
        <fullName evidence="1">Uncharacterized protein</fullName>
    </submittedName>
</protein>
<gene>
    <name evidence="1" type="ORF">DI09_67p170</name>
</gene>
<dbReference type="HOGENOM" id="CLU_1062041_0_0_1"/>
<sequence length="262" mass="29364">MPSEHTFLPNIASKLAEDKFCFEGFLECVKKLTTPKIIPTAPGKKKANKKFKRTEKNFTTNSEQQHLQESISYSFYLTQLVRIASGKEATFGRGRWPGVGIPLVTLLFTSSHANSFAALNTQLITRSIPTSASSQLLPYDGPCRWDQRLVIFNFGKEKIANTGHLSKLLPIIFNDCCSVKDVLSNVEQIFGLSSSSKHMLSKGILVGLRMADATASATETKYHSITVRFITQSDKESRWPFPEDYAKDTKKVSPINFYLIEK</sequence>
<evidence type="ECO:0000313" key="1">
    <source>
        <dbReference type="EMBL" id="KGG50529.1"/>
    </source>
</evidence>
<organism evidence="1 2">
    <name type="scientific">Mitosporidium daphniae</name>
    <dbReference type="NCBI Taxonomy" id="1485682"/>
    <lineage>
        <taxon>Eukaryota</taxon>
        <taxon>Fungi</taxon>
        <taxon>Fungi incertae sedis</taxon>
        <taxon>Microsporidia</taxon>
        <taxon>Mitosporidium</taxon>
    </lineage>
</organism>
<dbReference type="GeneID" id="25260586"/>
<dbReference type="VEuPathDB" id="MicrosporidiaDB:DI09_67p170"/>
<proteinExistence type="predicted"/>
<name>A0A098VP03_9MICR</name>
<comment type="caution">
    <text evidence="1">The sequence shown here is derived from an EMBL/GenBank/DDBJ whole genome shotgun (WGS) entry which is preliminary data.</text>
</comment>
<dbReference type="RefSeq" id="XP_013236956.1">
    <property type="nucleotide sequence ID" value="XM_013381502.1"/>
</dbReference>
<accession>A0A098VP03</accession>
<dbReference type="AlphaFoldDB" id="A0A098VP03"/>
<keyword evidence="2" id="KW-1185">Reference proteome</keyword>
<evidence type="ECO:0000313" key="2">
    <source>
        <dbReference type="Proteomes" id="UP000029725"/>
    </source>
</evidence>
<dbReference type="EMBL" id="JMKJ01000576">
    <property type="protein sequence ID" value="KGG50529.1"/>
    <property type="molecule type" value="Genomic_DNA"/>
</dbReference>